<evidence type="ECO:0000313" key="2">
    <source>
        <dbReference type="Proteomes" id="UP001519460"/>
    </source>
</evidence>
<dbReference type="EMBL" id="JACVVK020000301">
    <property type="protein sequence ID" value="KAK7479528.1"/>
    <property type="molecule type" value="Genomic_DNA"/>
</dbReference>
<comment type="caution">
    <text evidence="1">The sequence shown here is derived from an EMBL/GenBank/DDBJ whole genome shotgun (WGS) entry which is preliminary data.</text>
</comment>
<gene>
    <name evidence="1" type="ORF">BaRGS_00029245</name>
</gene>
<dbReference type="Proteomes" id="UP001519460">
    <property type="component" value="Unassembled WGS sequence"/>
</dbReference>
<feature type="non-terminal residue" evidence="1">
    <location>
        <position position="1"/>
    </location>
</feature>
<organism evidence="1 2">
    <name type="scientific">Batillaria attramentaria</name>
    <dbReference type="NCBI Taxonomy" id="370345"/>
    <lineage>
        <taxon>Eukaryota</taxon>
        <taxon>Metazoa</taxon>
        <taxon>Spiralia</taxon>
        <taxon>Lophotrochozoa</taxon>
        <taxon>Mollusca</taxon>
        <taxon>Gastropoda</taxon>
        <taxon>Caenogastropoda</taxon>
        <taxon>Sorbeoconcha</taxon>
        <taxon>Cerithioidea</taxon>
        <taxon>Batillariidae</taxon>
        <taxon>Batillaria</taxon>
    </lineage>
</organism>
<protein>
    <submittedName>
        <fullName evidence="1">Uncharacterized protein</fullName>
    </submittedName>
</protein>
<keyword evidence="2" id="KW-1185">Reference proteome</keyword>
<evidence type="ECO:0000313" key="1">
    <source>
        <dbReference type="EMBL" id="KAK7479528.1"/>
    </source>
</evidence>
<dbReference type="AlphaFoldDB" id="A0ABD0JXD7"/>
<sequence>RVQFNYPYNHRKLPPCRIQEKHTTAIFSRISGNDKDTPEHHLLFETTVTEVNLTRNNSASSCTESVPAQAASVQRLTFLTTASQDDVIKQLASSIAMTSKQP</sequence>
<proteinExistence type="predicted"/>
<accession>A0ABD0JXD7</accession>
<name>A0ABD0JXD7_9CAEN</name>
<reference evidence="1 2" key="1">
    <citation type="journal article" date="2023" name="Sci. Data">
        <title>Genome assembly of the Korean intertidal mud-creeper Batillaria attramentaria.</title>
        <authorList>
            <person name="Patra A.K."/>
            <person name="Ho P.T."/>
            <person name="Jun S."/>
            <person name="Lee S.J."/>
            <person name="Kim Y."/>
            <person name="Won Y.J."/>
        </authorList>
    </citation>
    <scope>NUCLEOTIDE SEQUENCE [LARGE SCALE GENOMIC DNA]</scope>
    <source>
        <strain evidence="1">Wonlab-2016</strain>
    </source>
</reference>